<dbReference type="AlphaFoldDB" id="A0AAP2W8K5"/>
<organism evidence="2 3">
    <name type="scientific">Lientehia hominis</name>
    <dbReference type="NCBI Taxonomy" id="2897778"/>
    <lineage>
        <taxon>Bacteria</taxon>
        <taxon>Bacillati</taxon>
        <taxon>Bacillota</taxon>
        <taxon>Clostridia</taxon>
        <taxon>Lachnospirales</taxon>
        <taxon>Lachnospiraceae</taxon>
        <taxon>Lientehia</taxon>
    </lineage>
</organism>
<feature type="transmembrane region" description="Helical" evidence="1">
    <location>
        <begin position="637"/>
        <end position="658"/>
    </location>
</feature>
<feature type="transmembrane region" description="Helical" evidence="1">
    <location>
        <begin position="462"/>
        <end position="481"/>
    </location>
</feature>
<dbReference type="Proteomes" id="UP001299265">
    <property type="component" value="Unassembled WGS sequence"/>
</dbReference>
<sequence>MDKSERVTVGIFRRMAYKIEHLKRWKKLSIGLFLIVLFTICIEVGSNLSYIRLKGNEKGMLQISEEDIDVTGFSNTGEGYRFTENSGTIHLDLQGRYVDKFVYTYHYEGLLDMKVRIQYHNEFGKAEQKELIDKNSAVIRQSVINIRRNVDWIELYTDTSLLLEDGVSYIDLSSLELDITGFYVKNVFNWNPYRIVIVFLICLLILFISVYHGFFGKKIEYLFLTVGLAGGILMLLCFPATKVGWDEEIHFRRAYELSLYPGGEEVSSDFVNLFNCGIETWPLNLPSSLEERQEIDKYFNDVCAEGGTGAVIQSSGVDIYTTGYIAPALFLKAGRFLHMPFTVLYQFGRFGGLLLYCLIMCLAIRIIPTGKRILTVIALMPTPMFLACCYSYDSVVIAFISLGLSLLLREIIEKDRRFSWTDYFVALACLVWGILPKAVYAPLVLIGLLISGSKFENKRQKWLMRAGVVFIFLALLASFVLPSLMSPSNFGDTRGGDVNVALQMRYVLTQPFSYIKILFQNIWRRLPSCLMGAEAFLILGHWGIAGFGTVSIVYTCIVILTEGSGDKKILSGKQKFFLFLIAAASVSLIWTAFYLTFTVPGSSYISGVQGRYFVPLLLPLFLAAGNKKIRISCSDSVRNFVVISISAFLLFAMIWTQMLGMRCL</sequence>
<evidence type="ECO:0000256" key="1">
    <source>
        <dbReference type="SAM" id="Phobius"/>
    </source>
</evidence>
<proteinExistence type="predicted"/>
<feature type="transmembrane region" description="Helical" evidence="1">
    <location>
        <begin position="576"/>
        <end position="597"/>
    </location>
</feature>
<feature type="transmembrane region" description="Helical" evidence="1">
    <location>
        <begin position="193"/>
        <end position="214"/>
    </location>
</feature>
<dbReference type="RefSeq" id="WP_231062062.1">
    <property type="nucleotide sequence ID" value="NZ_JAJNOR010000003.1"/>
</dbReference>
<evidence type="ECO:0000313" key="2">
    <source>
        <dbReference type="EMBL" id="MCD2492146.1"/>
    </source>
</evidence>
<gene>
    <name evidence="2" type="ORF">LQE92_05830</name>
</gene>
<evidence type="ECO:0000313" key="3">
    <source>
        <dbReference type="Proteomes" id="UP001299265"/>
    </source>
</evidence>
<feature type="transmembrane region" description="Helical" evidence="1">
    <location>
        <begin position="385"/>
        <end position="408"/>
    </location>
</feature>
<dbReference type="InterPro" id="IPR018674">
    <property type="entry name" value="DUF2142_membrane"/>
</dbReference>
<feature type="transmembrane region" description="Helical" evidence="1">
    <location>
        <begin position="343"/>
        <end position="364"/>
    </location>
</feature>
<keyword evidence="3" id="KW-1185">Reference proteome</keyword>
<accession>A0AAP2W8K5</accession>
<keyword evidence="1" id="KW-0472">Membrane</keyword>
<keyword evidence="1" id="KW-0812">Transmembrane</keyword>
<dbReference type="EMBL" id="JAJNOR010000003">
    <property type="protein sequence ID" value="MCD2492146.1"/>
    <property type="molecule type" value="Genomic_DNA"/>
</dbReference>
<dbReference type="Pfam" id="PF09913">
    <property type="entry name" value="DUF2142"/>
    <property type="match status" value="1"/>
</dbReference>
<protein>
    <submittedName>
        <fullName evidence="2">DUF2142 domain-containing protein</fullName>
    </submittedName>
</protein>
<comment type="caution">
    <text evidence="2">The sequence shown here is derived from an EMBL/GenBank/DDBJ whole genome shotgun (WGS) entry which is preliminary data.</text>
</comment>
<feature type="transmembrane region" description="Helical" evidence="1">
    <location>
        <begin position="423"/>
        <end position="450"/>
    </location>
</feature>
<feature type="transmembrane region" description="Helical" evidence="1">
    <location>
        <begin position="28"/>
        <end position="51"/>
    </location>
</feature>
<reference evidence="2 3" key="1">
    <citation type="submission" date="2021-11" db="EMBL/GenBank/DDBJ databases">
        <title>Lacrimispora sp. nov. NSJ-141 isolated from human feces.</title>
        <authorList>
            <person name="Abdugheni R."/>
        </authorList>
    </citation>
    <scope>NUCLEOTIDE SEQUENCE [LARGE SCALE GENOMIC DNA]</scope>
    <source>
        <strain evidence="2 3">NSJ-141</strain>
    </source>
</reference>
<name>A0AAP2W8K5_9FIRM</name>
<keyword evidence="1" id="KW-1133">Transmembrane helix</keyword>
<feature type="transmembrane region" description="Helical" evidence="1">
    <location>
        <begin position="221"/>
        <end position="241"/>
    </location>
</feature>
<feature type="transmembrane region" description="Helical" evidence="1">
    <location>
        <begin position="535"/>
        <end position="560"/>
    </location>
</feature>
<feature type="transmembrane region" description="Helical" evidence="1">
    <location>
        <begin position="603"/>
        <end position="625"/>
    </location>
</feature>